<dbReference type="EMBL" id="DAAHUJ010000001">
    <property type="protein sequence ID" value="HAB7362767.1"/>
    <property type="molecule type" value="Genomic_DNA"/>
</dbReference>
<reference evidence="2 3" key="2">
    <citation type="submission" date="2018-07" db="EMBL/GenBank/DDBJ databases">
        <authorList>
            <consortium name="GenomeTrakr: Next Generation Sequencing Network for Food Pathogen Tracability"/>
        </authorList>
    </citation>
    <scope>NUCLEOTIDE SEQUENCE [LARGE SCALE GENOMIC DNA]</scope>
    <source>
        <strain evidence="2 3">FDA00013213</strain>
    </source>
</reference>
<gene>
    <name evidence="2" type="ORF">DOV25_09270</name>
    <name evidence="1" type="ORF">GYO01_01485</name>
</gene>
<dbReference type="Proteomes" id="UP000845014">
    <property type="component" value="Unassembled WGS sequence"/>
</dbReference>
<evidence type="ECO:0000313" key="1">
    <source>
        <dbReference type="EMBL" id="HAB7362767.1"/>
    </source>
</evidence>
<proteinExistence type="predicted"/>
<evidence type="ECO:0000313" key="4">
    <source>
        <dbReference type="Proteomes" id="UP000845014"/>
    </source>
</evidence>
<reference evidence="1 4" key="1">
    <citation type="journal article" date="2018" name="Genome Biol.">
        <title>SKESA: strategic k-mer extension for scrupulous assemblies.</title>
        <authorList>
            <person name="Souvorov A."/>
            <person name="Agarwala R."/>
            <person name="Lipman D.J."/>
        </authorList>
    </citation>
    <scope>NUCLEOTIDE SEQUENCE [LARGE SCALE GENOMIC DNA]</scope>
    <source>
        <strain evidence="1 4">CFIAFB20160079</strain>
    </source>
</reference>
<accession>A0A9Q4AI12</accession>
<sequence length="133" mass="15538">MKKLNEQQKAEMKKLADLIIENPDLPVVTMTDNFDDKGTSVWTAGCSCEVSIDYIYSPKQRDLLSGPKDDRPYVKSFDYYEAIEEMSERIHPHDDTSRPEEIWNSLDWIKVILVYACQLEITDDVYKERLVVE</sequence>
<dbReference type="AlphaFoldDB" id="A0A9Q4AI12"/>
<dbReference type="Proteomes" id="UP000269407">
    <property type="component" value="Unassembled WGS sequence"/>
</dbReference>
<organism evidence="1 4">
    <name type="scientific">Listeria monocytogenes</name>
    <dbReference type="NCBI Taxonomy" id="1639"/>
    <lineage>
        <taxon>Bacteria</taxon>
        <taxon>Bacillati</taxon>
        <taxon>Bacillota</taxon>
        <taxon>Bacilli</taxon>
        <taxon>Bacillales</taxon>
        <taxon>Listeriaceae</taxon>
        <taxon>Listeria</taxon>
    </lineage>
</organism>
<dbReference type="EMBL" id="RCRQ01000004">
    <property type="protein sequence ID" value="MCO38647.1"/>
    <property type="molecule type" value="Genomic_DNA"/>
</dbReference>
<evidence type="ECO:0000313" key="3">
    <source>
        <dbReference type="Proteomes" id="UP000269407"/>
    </source>
</evidence>
<name>A0A9Q4AI12_LISMN</name>
<reference evidence="1" key="3">
    <citation type="submission" date="2020-01" db="EMBL/GenBank/DDBJ databases">
        <authorList>
            <consortium name="NCBI Pathogen Detection Project"/>
        </authorList>
    </citation>
    <scope>NUCLEOTIDE SEQUENCE</scope>
    <source>
        <strain evidence="1">CFIAFB20160079</strain>
    </source>
</reference>
<evidence type="ECO:0000313" key="2">
    <source>
        <dbReference type="EMBL" id="MCO38647.1"/>
    </source>
</evidence>
<comment type="caution">
    <text evidence="1">The sequence shown here is derived from an EMBL/GenBank/DDBJ whole genome shotgun (WGS) entry which is preliminary data.</text>
</comment>
<protein>
    <submittedName>
        <fullName evidence="1">Uncharacterized protein</fullName>
    </submittedName>
</protein>
<dbReference type="RefSeq" id="WP_103666224.1">
    <property type="nucleotide sequence ID" value="NZ_JAFDMQ010000031.1"/>
</dbReference>